<evidence type="ECO:0000313" key="3">
    <source>
        <dbReference type="Proteomes" id="UP000499080"/>
    </source>
</evidence>
<gene>
    <name evidence="2" type="ORF">AVEN_171321_1</name>
</gene>
<accession>A0A4Y2M7V6</accession>
<dbReference type="OrthoDB" id="6432346at2759"/>
<evidence type="ECO:0000256" key="1">
    <source>
        <dbReference type="SAM" id="MobiDB-lite"/>
    </source>
</evidence>
<sequence length="447" mass="52427">MRQGFPCSFLISNRTDAALLTLFFSKIKERVGELFPKVFMSDMADSFYNAWVTVFPNQPKHRLYCTWHVDRAWRKNLCKITCREMKIYTYKLLRTLMEEKDPEAFVKILEQATIFLIKSPEMKEFGTYFLENYANCTNAWAFCYRLQAGLNTNMHVERMHRTLKYIYLHGKKVKRLDKTVNALMKFTRDKLFDRLLVGMKDKLTSKLKDLRSRHKNSLSLSIESVLKSDNGYIVPSQSNTYETYLVQETNLDCDCQLICTDCNNVCLHQYTCNCTDACIKWNMCKHIHLVCRYKCSATIEQDRTDPVIELQEPLCIDHKIQKALHERDILVTELSKNNISKHCNKKSSSEKRNSLKERFAAIVDSIEDEEDFKILEDTLKYIPPKIEASKSSRNSFSSFSKNLFPNNKNVEPQRLFSTKKKKTQNENAIQKPNREEMKNIAISFLMN</sequence>
<dbReference type="EMBL" id="BGPR01006772">
    <property type="protein sequence ID" value="GBN21737.1"/>
    <property type="molecule type" value="Genomic_DNA"/>
</dbReference>
<feature type="region of interest" description="Disordered" evidence="1">
    <location>
        <begin position="415"/>
        <end position="434"/>
    </location>
</feature>
<dbReference type="AlphaFoldDB" id="A0A4Y2M7V6"/>
<comment type="caution">
    <text evidence="2">The sequence shown here is derived from an EMBL/GenBank/DDBJ whole genome shotgun (WGS) entry which is preliminary data.</text>
</comment>
<reference evidence="2 3" key="1">
    <citation type="journal article" date="2019" name="Sci. Rep.">
        <title>Orb-weaving spider Araneus ventricosus genome elucidates the spidroin gene catalogue.</title>
        <authorList>
            <person name="Kono N."/>
            <person name="Nakamura H."/>
            <person name="Ohtoshi R."/>
            <person name="Moran D.A.P."/>
            <person name="Shinohara A."/>
            <person name="Yoshida Y."/>
            <person name="Fujiwara M."/>
            <person name="Mori M."/>
            <person name="Tomita M."/>
            <person name="Arakawa K."/>
        </authorList>
    </citation>
    <scope>NUCLEOTIDE SEQUENCE [LARGE SCALE GENOMIC DNA]</scope>
</reference>
<organism evidence="2 3">
    <name type="scientific">Araneus ventricosus</name>
    <name type="common">Orbweaver spider</name>
    <name type="synonym">Epeira ventricosa</name>
    <dbReference type="NCBI Taxonomy" id="182803"/>
    <lineage>
        <taxon>Eukaryota</taxon>
        <taxon>Metazoa</taxon>
        <taxon>Ecdysozoa</taxon>
        <taxon>Arthropoda</taxon>
        <taxon>Chelicerata</taxon>
        <taxon>Arachnida</taxon>
        <taxon>Araneae</taxon>
        <taxon>Araneomorphae</taxon>
        <taxon>Entelegynae</taxon>
        <taxon>Araneoidea</taxon>
        <taxon>Araneidae</taxon>
        <taxon>Araneus</taxon>
    </lineage>
</organism>
<protein>
    <submittedName>
        <fullName evidence="2">Uncharacterized protein</fullName>
    </submittedName>
</protein>
<dbReference type="Proteomes" id="UP000499080">
    <property type="component" value="Unassembled WGS sequence"/>
</dbReference>
<keyword evidence="3" id="KW-1185">Reference proteome</keyword>
<proteinExistence type="predicted"/>
<name>A0A4Y2M7V6_ARAVE</name>
<evidence type="ECO:0000313" key="2">
    <source>
        <dbReference type="EMBL" id="GBN21737.1"/>
    </source>
</evidence>